<accession>A0AAW0DMK9</accession>
<evidence type="ECO:0008006" key="3">
    <source>
        <dbReference type="Google" id="ProtNLM"/>
    </source>
</evidence>
<dbReference type="EMBL" id="JAWWNJ010000007">
    <property type="protein sequence ID" value="KAK7052269.1"/>
    <property type="molecule type" value="Genomic_DNA"/>
</dbReference>
<dbReference type="AlphaFoldDB" id="A0AAW0DMK9"/>
<evidence type="ECO:0000313" key="1">
    <source>
        <dbReference type="EMBL" id="KAK7052269.1"/>
    </source>
</evidence>
<dbReference type="Gene3D" id="3.80.10.10">
    <property type="entry name" value="Ribonuclease Inhibitor"/>
    <property type="match status" value="1"/>
</dbReference>
<dbReference type="SUPFAM" id="SSF52047">
    <property type="entry name" value="RNI-like"/>
    <property type="match status" value="1"/>
</dbReference>
<keyword evidence="2" id="KW-1185">Reference proteome</keyword>
<organism evidence="1 2">
    <name type="scientific">Favolaschia claudopus</name>
    <dbReference type="NCBI Taxonomy" id="2862362"/>
    <lineage>
        <taxon>Eukaryota</taxon>
        <taxon>Fungi</taxon>
        <taxon>Dikarya</taxon>
        <taxon>Basidiomycota</taxon>
        <taxon>Agaricomycotina</taxon>
        <taxon>Agaricomycetes</taxon>
        <taxon>Agaricomycetidae</taxon>
        <taxon>Agaricales</taxon>
        <taxon>Marasmiineae</taxon>
        <taxon>Mycenaceae</taxon>
        <taxon>Favolaschia</taxon>
    </lineage>
</organism>
<name>A0AAW0DMK9_9AGAR</name>
<protein>
    <recommendedName>
        <fullName evidence="3">F-box domain-containing protein</fullName>
    </recommendedName>
</protein>
<evidence type="ECO:0000313" key="2">
    <source>
        <dbReference type="Proteomes" id="UP001362999"/>
    </source>
</evidence>
<dbReference type="Proteomes" id="UP001362999">
    <property type="component" value="Unassembled WGS sequence"/>
</dbReference>
<reference evidence="1 2" key="1">
    <citation type="journal article" date="2024" name="J Genomics">
        <title>Draft genome sequencing and assembly of Favolaschia claudopus CIRM-BRFM 2984 isolated from oak limbs.</title>
        <authorList>
            <person name="Navarro D."/>
            <person name="Drula E."/>
            <person name="Chaduli D."/>
            <person name="Cazenave R."/>
            <person name="Ahrendt S."/>
            <person name="Wang J."/>
            <person name="Lipzen A."/>
            <person name="Daum C."/>
            <person name="Barry K."/>
            <person name="Grigoriev I.V."/>
            <person name="Favel A."/>
            <person name="Rosso M.N."/>
            <person name="Martin F."/>
        </authorList>
    </citation>
    <scope>NUCLEOTIDE SEQUENCE [LARGE SCALE GENOMIC DNA]</scope>
    <source>
        <strain evidence="1 2">CIRM-BRFM 2984</strain>
    </source>
</reference>
<dbReference type="InterPro" id="IPR032675">
    <property type="entry name" value="LRR_dom_sf"/>
</dbReference>
<gene>
    <name evidence="1" type="ORF">R3P38DRAFT_3344172</name>
</gene>
<comment type="caution">
    <text evidence="1">The sequence shown here is derived from an EMBL/GenBank/DDBJ whole genome shotgun (WGS) entry which is preliminary data.</text>
</comment>
<proteinExistence type="predicted"/>
<sequence length="408" mass="46242">MPQEILDMVIDAVAGSERYKSSLSACSLVCRLWTPRTRHHLFRNVTLSSLGPNVSPIEILMNERDGIDTNESTNEDEDSEVSRLAIFASMLRSAYCTFGPHIRSMLIFRTRNCRNDLHYDAMGKDLKRRCPNIKELRLDGLFSASKPYDGLMCGFPNVTHFSIGFHLSGKSNSTLGMIHSLPSLRRLLVRPQIATPLVFCGLHGQGPPYSPHELLPPRHLHDIETGRENTAHLFSWLRTFKWLEKIDTLKLSPGPADHSQYVVECMNLMGPTLRHLKLDREVTLSGRPTRYTSLLHVVDLSKLTNLQTLTLADIHVSHQNPETYVKYLEFLLRISVPSKLETLVIECPACAVEQLDLINWAAIDKFFANGTHFPKLRSVAVQLRGASSKEYFEKKLPLLCDWDLLGFP</sequence>